<dbReference type="AlphaFoldDB" id="A0A9D4IY07"/>
<dbReference type="EMBL" id="JAIWYP010000008">
    <property type="protein sequence ID" value="KAH3788944.1"/>
    <property type="molecule type" value="Genomic_DNA"/>
</dbReference>
<protein>
    <submittedName>
        <fullName evidence="1">Uncharacterized protein</fullName>
    </submittedName>
</protein>
<sequence>MVRLSRPGTADALQNTASRASLRGRRALSWRWLPKACSRPIIFQWLRFPYIGKGDSPDERIEPHLGWNRLRRRHSYIYGRKKDVFLTRPAWSSGHKLSFKLIVAGRCSRA</sequence>
<dbReference type="Proteomes" id="UP000828390">
    <property type="component" value="Unassembled WGS sequence"/>
</dbReference>
<proteinExistence type="predicted"/>
<gene>
    <name evidence="1" type="ORF">DPMN_167110</name>
</gene>
<accession>A0A9D4IY07</accession>
<organism evidence="1 2">
    <name type="scientific">Dreissena polymorpha</name>
    <name type="common">Zebra mussel</name>
    <name type="synonym">Mytilus polymorpha</name>
    <dbReference type="NCBI Taxonomy" id="45954"/>
    <lineage>
        <taxon>Eukaryota</taxon>
        <taxon>Metazoa</taxon>
        <taxon>Spiralia</taxon>
        <taxon>Lophotrochozoa</taxon>
        <taxon>Mollusca</taxon>
        <taxon>Bivalvia</taxon>
        <taxon>Autobranchia</taxon>
        <taxon>Heteroconchia</taxon>
        <taxon>Euheterodonta</taxon>
        <taxon>Imparidentia</taxon>
        <taxon>Neoheterodontei</taxon>
        <taxon>Myida</taxon>
        <taxon>Dreissenoidea</taxon>
        <taxon>Dreissenidae</taxon>
        <taxon>Dreissena</taxon>
    </lineage>
</organism>
<reference evidence="1" key="2">
    <citation type="submission" date="2020-11" db="EMBL/GenBank/DDBJ databases">
        <authorList>
            <person name="McCartney M.A."/>
            <person name="Auch B."/>
            <person name="Kono T."/>
            <person name="Mallez S."/>
            <person name="Becker A."/>
            <person name="Gohl D.M."/>
            <person name="Silverstein K.A.T."/>
            <person name="Koren S."/>
            <person name="Bechman K.B."/>
            <person name="Herman A."/>
            <person name="Abrahante J.E."/>
            <person name="Garbe J."/>
        </authorList>
    </citation>
    <scope>NUCLEOTIDE SEQUENCE</scope>
    <source>
        <strain evidence="1">Duluth1</strain>
        <tissue evidence="1">Whole animal</tissue>
    </source>
</reference>
<evidence type="ECO:0000313" key="1">
    <source>
        <dbReference type="EMBL" id="KAH3788944.1"/>
    </source>
</evidence>
<name>A0A9D4IY07_DREPO</name>
<reference evidence="1" key="1">
    <citation type="journal article" date="2019" name="bioRxiv">
        <title>The Genome of the Zebra Mussel, Dreissena polymorpha: A Resource for Invasive Species Research.</title>
        <authorList>
            <person name="McCartney M.A."/>
            <person name="Auch B."/>
            <person name="Kono T."/>
            <person name="Mallez S."/>
            <person name="Zhang Y."/>
            <person name="Obille A."/>
            <person name="Becker A."/>
            <person name="Abrahante J.E."/>
            <person name="Garbe J."/>
            <person name="Badalamenti J.P."/>
            <person name="Herman A."/>
            <person name="Mangelson H."/>
            <person name="Liachko I."/>
            <person name="Sullivan S."/>
            <person name="Sone E.D."/>
            <person name="Koren S."/>
            <person name="Silverstein K.A.T."/>
            <person name="Beckman K.B."/>
            <person name="Gohl D.M."/>
        </authorList>
    </citation>
    <scope>NUCLEOTIDE SEQUENCE</scope>
    <source>
        <strain evidence="1">Duluth1</strain>
        <tissue evidence="1">Whole animal</tissue>
    </source>
</reference>
<keyword evidence="2" id="KW-1185">Reference proteome</keyword>
<comment type="caution">
    <text evidence="1">The sequence shown here is derived from an EMBL/GenBank/DDBJ whole genome shotgun (WGS) entry which is preliminary data.</text>
</comment>
<evidence type="ECO:0000313" key="2">
    <source>
        <dbReference type="Proteomes" id="UP000828390"/>
    </source>
</evidence>